<organism evidence="2 3">
    <name type="scientific">Plebeiibacterium sediminum</name>
    <dbReference type="NCBI Taxonomy" id="2992112"/>
    <lineage>
        <taxon>Bacteria</taxon>
        <taxon>Pseudomonadati</taxon>
        <taxon>Bacteroidota</taxon>
        <taxon>Bacteroidia</taxon>
        <taxon>Marinilabiliales</taxon>
        <taxon>Marinilabiliaceae</taxon>
        <taxon>Plebeiibacterium</taxon>
    </lineage>
</organism>
<comment type="caution">
    <text evidence="2">The sequence shown here is derived from an EMBL/GenBank/DDBJ whole genome shotgun (WGS) entry which is preliminary data.</text>
</comment>
<dbReference type="AlphaFoldDB" id="A0AAE3SFG1"/>
<feature type="domain" description="Transposase zinc-binding" evidence="1">
    <location>
        <begin position="13"/>
        <end position="93"/>
    </location>
</feature>
<reference evidence="2" key="1">
    <citation type="submission" date="2022-10" db="EMBL/GenBank/DDBJ databases">
        <authorList>
            <person name="Yu W.X."/>
        </authorList>
    </citation>
    <scope>NUCLEOTIDE SEQUENCE</scope>
    <source>
        <strain evidence="2">AAT</strain>
    </source>
</reference>
<accession>A0AAE3SFG1</accession>
<proteinExistence type="predicted"/>
<evidence type="ECO:0000313" key="2">
    <source>
        <dbReference type="EMBL" id="MCW3787455.1"/>
    </source>
</evidence>
<dbReference type="Proteomes" id="UP001209229">
    <property type="component" value="Unassembled WGS sequence"/>
</dbReference>
<dbReference type="Pfam" id="PF14319">
    <property type="entry name" value="Zn_Tnp_IS91"/>
    <property type="match status" value="1"/>
</dbReference>
<name>A0AAE3SFG1_9BACT</name>
<gene>
    <name evidence="2" type="ORF">OM075_13325</name>
</gene>
<sequence>MSNYRPKYEIGDIIRQHKQVVIEAGYLNAHKKKVFTNLANCKTAVLGYHQDKCDNPECSYEHYSYNGYRNRHFPKCNGLKKEKWLIDREADLFAH</sequence>
<protein>
    <submittedName>
        <fullName evidence="2">Transposase zinc-binding domain-containing protein</fullName>
    </submittedName>
</protein>
<evidence type="ECO:0000313" key="3">
    <source>
        <dbReference type="Proteomes" id="UP001209229"/>
    </source>
</evidence>
<keyword evidence="3" id="KW-1185">Reference proteome</keyword>
<evidence type="ECO:0000259" key="1">
    <source>
        <dbReference type="Pfam" id="PF14319"/>
    </source>
</evidence>
<dbReference type="EMBL" id="JAPDPJ010000030">
    <property type="protein sequence ID" value="MCW3787455.1"/>
    <property type="molecule type" value="Genomic_DNA"/>
</dbReference>
<dbReference type="InterPro" id="IPR026889">
    <property type="entry name" value="Zn_Tnp"/>
</dbReference>